<reference evidence="1" key="2">
    <citation type="submission" date="2015-06" db="UniProtKB">
        <authorList>
            <consortium name="EnsemblMetazoa"/>
        </authorList>
    </citation>
    <scope>IDENTIFICATION</scope>
</reference>
<proteinExistence type="predicted"/>
<dbReference type="AlphaFoldDB" id="T1KB23"/>
<protein>
    <submittedName>
        <fullName evidence="1">Uncharacterized protein</fullName>
    </submittedName>
</protein>
<sequence>MFVLYYLLLSFSSNNKGNMDSHEMKNYSQLLLEMLVQVALCWLNVDFMLAL</sequence>
<accession>T1KB23</accession>
<keyword evidence="2" id="KW-1185">Reference proteome</keyword>
<organism evidence="1 2">
    <name type="scientific">Tetranychus urticae</name>
    <name type="common">Two-spotted spider mite</name>
    <dbReference type="NCBI Taxonomy" id="32264"/>
    <lineage>
        <taxon>Eukaryota</taxon>
        <taxon>Metazoa</taxon>
        <taxon>Ecdysozoa</taxon>
        <taxon>Arthropoda</taxon>
        <taxon>Chelicerata</taxon>
        <taxon>Arachnida</taxon>
        <taxon>Acari</taxon>
        <taxon>Acariformes</taxon>
        <taxon>Trombidiformes</taxon>
        <taxon>Prostigmata</taxon>
        <taxon>Eleutherengona</taxon>
        <taxon>Raphignathae</taxon>
        <taxon>Tetranychoidea</taxon>
        <taxon>Tetranychidae</taxon>
        <taxon>Tetranychus</taxon>
    </lineage>
</organism>
<dbReference type="EMBL" id="CAEY01001944">
    <property type="status" value="NOT_ANNOTATED_CDS"/>
    <property type="molecule type" value="Genomic_DNA"/>
</dbReference>
<dbReference type="Proteomes" id="UP000015104">
    <property type="component" value="Unassembled WGS sequence"/>
</dbReference>
<reference evidence="2" key="1">
    <citation type="submission" date="2011-08" db="EMBL/GenBank/DDBJ databases">
        <authorList>
            <person name="Rombauts S."/>
        </authorList>
    </citation>
    <scope>NUCLEOTIDE SEQUENCE</scope>
    <source>
        <strain evidence="2">London</strain>
    </source>
</reference>
<dbReference type="EnsemblMetazoa" id="tetur08g02580.1">
    <property type="protein sequence ID" value="tetur08g02580.1"/>
    <property type="gene ID" value="tetur08g02580"/>
</dbReference>
<dbReference type="HOGENOM" id="CLU_3109011_0_0_1"/>
<evidence type="ECO:0000313" key="2">
    <source>
        <dbReference type="Proteomes" id="UP000015104"/>
    </source>
</evidence>
<name>T1KB23_TETUR</name>
<evidence type="ECO:0000313" key="1">
    <source>
        <dbReference type="EnsemblMetazoa" id="tetur08g02580.1"/>
    </source>
</evidence>